<comment type="similarity">
    <text evidence="1">Belongs to the CdaR family.</text>
</comment>
<dbReference type="InterPro" id="IPR051448">
    <property type="entry name" value="CdaR-like_regulators"/>
</dbReference>
<protein>
    <submittedName>
        <fullName evidence="5">DNA-binding PucR family transcriptional regulator</fullName>
    </submittedName>
</protein>
<comment type="caution">
    <text evidence="5">The sequence shown here is derived from an EMBL/GenBank/DDBJ whole genome shotgun (WGS) entry which is preliminary data.</text>
</comment>
<feature type="domain" description="CdaR GGDEF-like" evidence="4">
    <location>
        <begin position="265"/>
        <end position="383"/>
    </location>
</feature>
<dbReference type="Pfam" id="PF17853">
    <property type="entry name" value="GGDEF_2"/>
    <property type="match status" value="1"/>
</dbReference>
<feature type="domain" description="Purine catabolism PurC-like" evidence="2">
    <location>
        <begin position="6"/>
        <end position="119"/>
    </location>
</feature>
<dbReference type="InterPro" id="IPR042070">
    <property type="entry name" value="PucR_C-HTH_sf"/>
</dbReference>
<accession>A0A2T0T3U6</accession>
<dbReference type="RefSeq" id="WP_245886738.1">
    <property type="nucleotide sequence ID" value="NZ_PVTF01000006.1"/>
</dbReference>
<proteinExistence type="inferred from homology"/>
<dbReference type="PANTHER" id="PTHR33744">
    <property type="entry name" value="CARBOHYDRATE DIACID REGULATOR"/>
    <property type="match status" value="1"/>
</dbReference>
<gene>
    <name evidence="5" type="ORF">CLV43_10666</name>
</gene>
<name>A0A2T0T3U6_9PSEU</name>
<evidence type="ECO:0000313" key="6">
    <source>
        <dbReference type="Proteomes" id="UP000239494"/>
    </source>
</evidence>
<organism evidence="5 6">
    <name type="scientific">Umezawaea tangerina</name>
    <dbReference type="NCBI Taxonomy" id="84725"/>
    <lineage>
        <taxon>Bacteria</taxon>
        <taxon>Bacillati</taxon>
        <taxon>Actinomycetota</taxon>
        <taxon>Actinomycetes</taxon>
        <taxon>Pseudonocardiales</taxon>
        <taxon>Pseudonocardiaceae</taxon>
        <taxon>Umezawaea</taxon>
    </lineage>
</organism>
<dbReference type="Pfam" id="PF13556">
    <property type="entry name" value="HTH_30"/>
    <property type="match status" value="1"/>
</dbReference>
<dbReference type="Pfam" id="PF07905">
    <property type="entry name" value="PucR"/>
    <property type="match status" value="1"/>
</dbReference>
<dbReference type="EMBL" id="PVTF01000006">
    <property type="protein sequence ID" value="PRY40332.1"/>
    <property type="molecule type" value="Genomic_DNA"/>
</dbReference>
<evidence type="ECO:0000259" key="4">
    <source>
        <dbReference type="Pfam" id="PF17853"/>
    </source>
</evidence>
<dbReference type="Gene3D" id="1.10.10.2840">
    <property type="entry name" value="PucR C-terminal helix-turn-helix domain"/>
    <property type="match status" value="1"/>
</dbReference>
<evidence type="ECO:0000313" key="5">
    <source>
        <dbReference type="EMBL" id="PRY40332.1"/>
    </source>
</evidence>
<evidence type="ECO:0000259" key="2">
    <source>
        <dbReference type="Pfam" id="PF07905"/>
    </source>
</evidence>
<dbReference type="InterPro" id="IPR012914">
    <property type="entry name" value="PucR_dom"/>
</dbReference>
<dbReference type="AlphaFoldDB" id="A0A2T0T3U6"/>
<evidence type="ECO:0000259" key="3">
    <source>
        <dbReference type="Pfam" id="PF13556"/>
    </source>
</evidence>
<reference evidence="5 6" key="1">
    <citation type="submission" date="2018-03" db="EMBL/GenBank/DDBJ databases">
        <title>Genomic Encyclopedia of Archaeal and Bacterial Type Strains, Phase II (KMG-II): from individual species to whole genera.</title>
        <authorList>
            <person name="Goeker M."/>
        </authorList>
    </citation>
    <scope>NUCLEOTIDE SEQUENCE [LARGE SCALE GENOMIC DNA]</scope>
    <source>
        <strain evidence="5 6">DSM 44720</strain>
    </source>
</reference>
<evidence type="ECO:0000256" key="1">
    <source>
        <dbReference type="ARBA" id="ARBA00006754"/>
    </source>
</evidence>
<sequence>MLVRALLGMPELRLRPRCGEDLLDRPVTRLYGTELPDPARYLSGGELVLTGLLWHRGPADCEVFVSSLARAGVAALAASEAEARELPAALLEACARHGVPLLEVPVDLSFATITERVVLELAAERVGDAGTMLGRHRRLLTVVAEGLPALVEAGARELGAACSVLSTTGRLVAGAEVDQPAALVRDFLRADRLPKLVRGTTLLPVAERGGGRLTGWILAATGDRRDDEVAAELASLVALERSRIAQGRVIENRATGPLLRLVLDGSAGPGELRSRVSAAGFEPDAPLRVLAVSTSDHRVDLATAVLEELVAEIAPRALVGAVGTEVYALAPADVDRPADVARKALRALEPGLGSTRLLVGISSPTGVAGLRGAVEEASHARRLGEARPGRTCVVAGEEIALHQLLLAGVPEELRSSVRRRLLGAVLDYDAEHGTDLVGTLRTFLDGSGSWTTAAAELHVHVNTLRYRIGRVEELLGVDLGDFATRVDLYLALQAGPGKP</sequence>
<keyword evidence="6" id="KW-1185">Reference proteome</keyword>
<dbReference type="GO" id="GO:0003677">
    <property type="term" value="F:DNA binding"/>
    <property type="evidence" value="ECO:0007669"/>
    <property type="project" value="UniProtKB-KW"/>
</dbReference>
<keyword evidence="5" id="KW-0238">DNA-binding</keyword>
<dbReference type="InterPro" id="IPR025736">
    <property type="entry name" value="PucR_C-HTH_dom"/>
</dbReference>
<dbReference type="PANTHER" id="PTHR33744:SF17">
    <property type="entry name" value="CONSERVED PROTEIN"/>
    <property type="match status" value="1"/>
</dbReference>
<dbReference type="Proteomes" id="UP000239494">
    <property type="component" value="Unassembled WGS sequence"/>
</dbReference>
<dbReference type="InterPro" id="IPR041522">
    <property type="entry name" value="CdaR_GGDEF"/>
</dbReference>
<feature type="domain" description="PucR C-terminal helix-turn-helix" evidence="3">
    <location>
        <begin position="436"/>
        <end position="494"/>
    </location>
</feature>